<dbReference type="PROSITE" id="PS51186">
    <property type="entry name" value="GNAT"/>
    <property type="match status" value="1"/>
</dbReference>
<dbReference type="GeneID" id="97995539"/>
<dbReference type="OrthoDB" id="2243440at2"/>
<dbReference type="Pfam" id="PF00583">
    <property type="entry name" value="Acetyltransf_1"/>
    <property type="match status" value="1"/>
</dbReference>
<dbReference type="GO" id="GO:0016747">
    <property type="term" value="F:acyltransferase activity, transferring groups other than amino-acyl groups"/>
    <property type="evidence" value="ECO:0007669"/>
    <property type="project" value="InterPro"/>
</dbReference>
<dbReference type="InterPro" id="IPR016181">
    <property type="entry name" value="Acyl_CoA_acyltransferase"/>
</dbReference>
<comment type="caution">
    <text evidence="2">The sequence shown here is derived from an EMBL/GenBank/DDBJ whole genome shotgun (WGS) entry which is preliminary data.</text>
</comment>
<feature type="domain" description="N-acetyltransferase" evidence="1">
    <location>
        <begin position="5"/>
        <end position="204"/>
    </location>
</feature>
<dbReference type="InterPro" id="IPR000182">
    <property type="entry name" value="GNAT_dom"/>
</dbReference>
<keyword evidence="2" id="KW-0808">Transferase</keyword>
<proteinExistence type="predicted"/>
<accession>A0A3E2B316</accession>
<sequence length="210" mass="24201">MEYQIDIRPFQPEDQEALAGVIRRTWQYDRFCGPKTAQRLGRVYLRQCLTQQTFTRVAVVDGVPVGIIMGKNERTHRCPWSLRWRAARAVLALLATREGRKVARLFSGVERINQALLSRCPQSYPGQVAFFAVDQPRRGMGLGKRLFQAVMDNMRQEGIGTVFLFTDTSCNYGFYEHQGMVRRAEQTQRIWLGQESGEMTFFVYDYTLAG</sequence>
<reference evidence="2 3" key="1">
    <citation type="submission" date="2018-07" db="EMBL/GenBank/DDBJ databases">
        <title>GABA Modulating Bacteria of the Human Gut Microbiota.</title>
        <authorList>
            <person name="Strandwitz P."/>
            <person name="Kim K.H."/>
            <person name="Terekhova D."/>
            <person name="Liu J.K."/>
            <person name="Sharma A."/>
            <person name="Levering J."/>
            <person name="Mcdonald D."/>
            <person name="Dietrich D."/>
            <person name="Ramadhar T.R."/>
            <person name="Lekbua A."/>
            <person name="Mroue N."/>
            <person name="Liston C."/>
            <person name="Stewart E.J."/>
            <person name="Dubin M.J."/>
            <person name="Zengler K."/>
            <person name="Knight R."/>
            <person name="Gilbert J.A."/>
            <person name="Clardy J."/>
            <person name="Lewis K."/>
        </authorList>
    </citation>
    <scope>NUCLEOTIDE SEQUENCE [LARGE SCALE GENOMIC DNA]</scope>
    <source>
        <strain evidence="2 3">KLE1738</strain>
    </source>
</reference>
<evidence type="ECO:0000313" key="3">
    <source>
        <dbReference type="Proteomes" id="UP000260649"/>
    </source>
</evidence>
<organism evidence="2 3">
    <name type="scientific">Evtepia gabavorous</name>
    <dbReference type="NCBI Taxonomy" id="2211183"/>
    <lineage>
        <taxon>Bacteria</taxon>
        <taxon>Bacillati</taxon>
        <taxon>Bacillota</taxon>
        <taxon>Clostridia</taxon>
        <taxon>Eubacteriales</taxon>
        <taxon>Evtepia</taxon>
    </lineage>
</organism>
<dbReference type="Gene3D" id="3.40.630.30">
    <property type="match status" value="1"/>
</dbReference>
<dbReference type="AlphaFoldDB" id="A0A3E2B316"/>
<dbReference type="SUPFAM" id="SSF55729">
    <property type="entry name" value="Acyl-CoA N-acyltransferases (Nat)"/>
    <property type="match status" value="1"/>
</dbReference>
<evidence type="ECO:0000259" key="1">
    <source>
        <dbReference type="PROSITE" id="PS51186"/>
    </source>
</evidence>
<name>A0A3E2B316_9FIRM</name>
<evidence type="ECO:0000313" key="2">
    <source>
        <dbReference type="EMBL" id="RFT06428.1"/>
    </source>
</evidence>
<keyword evidence="3" id="KW-1185">Reference proteome</keyword>
<gene>
    <name evidence="2" type="ORF">DV520_07330</name>
</gene>
<dbReference type="Proteomes" id="UP000260649">
    <property type="component" value="Unassembled WGS sequence"/>
</dbReference>
<dbReference type="EMBL" id="QQRQ01000010">
    <property type="protein sequence ID" value="RFT06428.1"/>
    <property type="molecule type" value="Genomic_DNA"/>
</dbReference>
<dbReference type="CDD" id="cd04301">
    <property type="entry name" value="NAT_SF"/>
    <property type="match status" value="1"/>
</dbReference>
<protein>
    <submittedName>
        <fullName evidence="2">GNAT family N-acetyltransferase</fullName>
    </submittedName>
</protein>
<dbReference type="RefSeq" id="WP_117142306.1">
    <property type="nucleotide sequence ID" value="NZ_CAKXKJ010000001.1"/>
</dbReference>